<organism evidence="3 4">
    <name type="scientific">Microlunatus endophyticus</name>
    <dbReference type="NCBI Taxonomy" id="1716077"/>
    <lineage>
        <taxon>Bacteria</taxon>
        <taxon>Bacillati</taxon>
        <taxon>Actinomycetota</taxon>
        <taxon>Actinomycetes</taxon>
        <taxon>Propionibacteriales</taxon>
        <taxon>Propionibacteriaceae</taxon>
        <taxon>Microlunatus</taxon>
    </lineage>
</organism>
<evidence type="ECO:0000259" key="2">
    <source>
        <dbReference type="PROSITE" id="PS51084"/>
    </source>
</evidence>
<dbReference type="Pfam" id="PF01230">
    <property type="entry name" value="HIT"/>
    <property type="match status" value="1"/>
</dbReference>
<evidence type="ECO:0000313" key="4">
    <source>
        <dbReference type="Proteomes" id="UP000613840"/>
    </source>
</evidence>
<dbReference type="RefSeq" id="WP_188894529.1">
    <property type="nucleotide sequence ID" value="NZ_BMMZ01000003.1"/>
</dbReference>
<evidence type="ECO:0000313" key="3">
    <source>
        <dbReference type="EMBL" id="GGL57193.1"/>
    </source>
</evidence>
<dbReference type="GO" id="GO:0003824">
    <property type="term" value="F:catalytic activity"/>
    <property type="evidence" value="ECO:0007669"/>
    <property type="project" value="InterPro"/>
</dbReference>
<dbReference type="InterPro" id="IPR036265">
    <property type="entry name" value="HIT-like_sf"/>
</dbReference>
<gene>
    <name evidence="3" type="ORF">GCM10011575_14450</name>
</gene>
<reference evidence="3" key="1">
    <citation type="journal article" date="2014" name="Int. J. Syst. Evol. Microbiol.">
        <title>Complete genome sequence of Corynebacterium casei LMG S-19264T (=DSM 44701T), isolated from a smear-ripened cheese.</title>
        <authorList>
            <consortium name="US DOE Joint Genome Institute (JGI-PGF)"/>
            <person name="Walter F."/>
            <person name="Albersmeier A."/>
            <person name="Kalinowski J."/>
            <person name="Ruckert C."/>
        </authorList>
    </citation>
    <scope>NUCLEOTIDE SEQUENCE</scope>
    <source>
        <strain evidence="3">CGMCC 4.7306</strain>
    </source>
</reference>
<dbReference type="InterPro" id="IPR001310">
    <property type="entry name" value="Histidine_triad_HIT"/>
</dbReference>
<comment type="caution">
    <text evidence="1">Lacks conserved residue(s) required for the propagation of feature annotation.</text>
</comment>
<sequence length="154" mass="17196">MTYSHEPLGYDCPFCRVIRESAEPATVDPGLVSARSDAVALISNRWWPNNPGHALVVPSLHTENLYEIPARFGHAVHDLVQQVAVAMRDSYACDGVSTRQHNEPAGGQDVWHFYVHVFPRYAGDHLYSTSPLPGFVSAEERRPYADRLKAALVR</sequence>
<comment type="caution">
    <text evidence="3">The sequence shown here is derived from an EMBL/GenBank/DDBJ whole genome shotgun (WGS) entry which is preliminary data.</text>
</comment>
<dbReference type="SUPFAM" id="SSF54197">
    <property type="entry name" value="HIT-like"/>
    <property type="match status" value="1"/>
</dbReference>
<feature type="domain" description="HIT" evidence="2">
    <location>
        <begin position="13"/>
        <end position="127"/>
    </location>
</feature>
<accession>A0A917W1C8</accession>
<dbReference type="Gene3D" id="3.30.428.10">
    <property type="entry name" value="HIT-like"/>
    <property type="match status" value="1"/>
</dbReference>
<dbReference type="AlphaFoldDB" id="A0A917W1C8"/>
<dbReference type="EMBL" id="BMMZ01000003">
    <property type="protein sequence ID" value="GGL57193.1"/>
    <property type="molecule type" value="Genomic_DNA"/>
</dbReference>
<dbReference type="PROSITE" id="PS51084">
    <property type="entry name" value="HIT_2"/>
    <property type="match status" value="1"/>
</dbReference>
<proteinExistence type="predicted"/>
<dbReference type="PANTHER" id="PTHR46648:SF1">
    <property type="entry name" value="ADENOSINE 5'-MONOPHOSPHORAMIDASE HNT1"/>
    <property type="match status" value="1"/>
</dbReference>
<name>A0A917W1C8_9ACTN</name>
<protein>
    <recommendedName>
        <fullName evidence="2">HIT domain-containing protein</fullName>
    </recommendedName>
</protein>
<reference evidence="3" key="2">
    <citation type="submission" date="2020-09" db="EMBL/GenBank/DDBJ databases">
        <authorList>
            <person name="Sun Q."/>
            <person name="Zhou Y."/>
        </authorList>
    </citation>
    <scope>NUCLEOTIDE SEQUENCE</scope>
    <source>
        <strain evidence="3">CGMCC 4.7306</strain>
    </source>
</reference>
<dbReference type="PANTHER" id="PTHR46648">
    <property type="entry name" value="HIT FAMILY PROTEIN 1"/>
    <property type="match status" value="1"/>
</dbReference>
<keyword evidence="4" id="KW-1185">Reference proteome</keyword>
<dbReference type="InterPro" id="IPR011146">
    <property type="entry name" value="HIT-like"/>
</dbReference>
<dbReference type="GO" id="GO:0009117">
    <property type="term" value="P:nucleotide metabolic process"/>
    <property type="evidence" value="ECO:0007669"/>
    <property type="project" value="TreeGrafter"/>
</dbReference>
<dbReference type="Proteomes" id="UP000613840">
    <property type="component" value="Unassembled WGS sequence"/>
</dbReference>
<evidence type="ECO:0000256" key="1">
    <source>
        <dbReference type="PROSITE-ProRule" id="PRU00464"/>
    </source>
</evidence>